<feature type="coiled-coil region" evidence="1">
    <location>
        <begin position="121"/>
        <end position="169"/>
    </location>
</feature>
<keyword evidence="1" id="KW-0175">Coiled coil</keyword>
<evidence type="ECO:0000256" key="1">
    <source>
        <dbReference type="SAM" id="Coils"/>
    </source>
</evidence>
<evidence type="ECO:0000313" key="3">
    <source>
        <dbReference type="Proteomes" id="UP001165740"/>
    </source>
</evidence>
<name>A0A9W2ZG29_BIOGL</name>
<dbReference type="RefSeq" id="XP_055873901.1">
    <property type="nucleotide sequence ID" value="XM_056017926.1"/>
</dbReference>
<dbReference type="RefSeq" id="XP_055873902.1">
    <property type="nucleotide sequence ID" value="XM_056017927.1"/>
</dbReference>
<evidence type="ECO:0000259" key="2">
    <source>
        <dbReference type="PROSITE" id="PS50209"/>
    </source>
</evidence>
<dbReference type="Proteomes" id="UP001165740">
    <property type="component" value="Unplaced"/>
</dbReference>
<dbReference type="Gene3D" id="3.20.20.80">
    <property type="entry name" value="Glycosidases"/>
    <property type="match status" value="1"/>
</dbReference>
<dbReference type="AlphaFoldDB" id="A0A9W2ZG29"/>
<accession>A0A9W2ZG29</accession>
<dbReference type="GO" id="GO:0042981">
    <property type="term" value="P:regulation of apoptotic process"/>
    <property type="evidence" value="ECO:0007669"/>
    <property type="project" value="InterPro"/>
</dbReference>
<evidence type="ECO:0000313" key="5">
    <source>
        <dbReference type="RefSeq" id="XP_055873902.1"/>
    </source>
</evidence>
<protein>
    <submittedName>
        <fullName evidence="4 5">Uncharacterized protein LOC106065768 isoform X1</fullName>
    </submittedName>
</protein>
<dbReference type="CDD" id="cd01671">
    <property type="entry name" value="CARD"/>
    <property type="match status" value="1"/>
</dbReference>
<reference evidence="4 5" key="1">
    <citation type="submission" date="2025-04" db="UniProtKB">
        <authorList>
            <consortium name="RefSeq"/>
        </authorList>
    </citation>
    <scope>IDENTIFICATION</scope>
</reference>
<feature type="domain" description="CARD" evidence="2">
    <location>
        <begin position="6"/>
        <end position="96"/>
    </location>
</feature>
<proteinExistence type="predicted"/>
<dbReference type="InterPro" id="IPR011029">
    <property type="entry name" value="DEATH-like_dom_sf"/>
</dbReference>
<dbReference type="InterPro" id="IPR001315">
    <property type="entry name" value="CARD"/>
</dbReference>
<dbReference type="GeneID" id="106065768"/>
<gene>
    <name evidence="4 5" type="primary">LOC106065768</name>
</gene>
<evidence type="ECO:0000313" key="4">
    <source>
        <dbReference type="RefSeq" id="XP_055873901.1"/>
    </source>
</evidence>
<dbReference type="SUPFAM" id="SSF47986">
    <property type="entry name" value="DEATH domain"/>
    <property type="match status" value="1"/>
</dbReference>
<dbReference type="OrthoDB" id="5981554at2759"/>
<sequence>MSRGRLKPNDYKCIQDNFIFLKKELEARHLIDFLFQHGVISLEEKEHIGIKENKDARNDLLLTLILNAGPGDAFNYFLLSLEDRYRHVLTKLKGHSYSVQQQFHQEKNVLLEKLGHSHSLLQQFQQEKNVLLNKLDNLTSQLQISQGEVEKLEHEKAQIEMQNTKFQDELDQVCDSCKQKIEKKKAKLCVMATRTATEKALALHSYADYQVTKLIVIGGFWEKDAGGITQMFDYVYQHGYAGAWSWDLMSNGDSQRAAIAHIKDYTHKGQISIVLQ</sequence>
<dbReference type="PROSITE" id="PS50209">
    <property type="entry name" value="CARD"/>
    <property type="match status" value="1"/>
</dbReference>
<keyword evidence="3" id="KW-1185">Reference proteome</keyword>
<organism evidence="3 5">
    <name type="scientific">Biomphalaria glabrata</name>
    <name type="common">Bloodfluke planorb</name>
    <name type="synonym">Freshwater snail</name>
    <dbReference type="NCBI Taxonomy" id="6526"/>
    <lineage>
        <taxon>Eukaryota</taxon>
        <taxon>Metazoa</taxon>
        <taxon>Spiralia</taxon>
        <taxon>Lophotrochozoa</taxon>
        <taxon>Mollusca</taxon>
        <taxon>Gastropoda</taxon>
        <taxon>Heterobranchia</taxon>
        <taxon>Euthyneura</taxon>
        <taxon>Panpulmonata</taxon>
        <taxon>Hygrophila</taxon>
        <taxon>Lymnaeoidea</taxon>
        <taxon>Planorbidae</taxon>
        <taxon>Biomphalaria</taxon>
    </lineage>
</organism>
<dbReference type="Gene3D" id="1.10.533.10">
    <property type="entry name" value="Death Domain, Fas"/>
    <property type="match status" value="1"/>
</dbReference>